<keyword evidence="2" id="KW-1185">Reference proteome</keyword>
<gene>
    <name evidence="1" type="ORF">DHETER_LOCUS9679</name>
</gene>
<proteinExistence type="predicted"/>
<feature type="non-terminal residue" evidence="1">
    <location>
        <position position="56"/>
    </location>
</feature>
<name>A0ACA9NJQ1_9GLOM</name>
<reference evidence="1" key="1">
    <citation type="submission" date="2021-06" db="EMBL/GenBank/DDBJ databases">
        <authorList>
            <person name="Kallberg Y."/>
            <person name="Tangrot J."/>
            <person name="Rosling A."/>
        </authorList>
    </citation>
    <scope>NUCLEOTIDE SEQUENCE</scope>
    <source>
        <strain evidence="1">IL203A</strain>
    </source>
</reference>
<organism evidence="1 2">
    <name type="scientific">Dentiscutata heterogama</name>
    <dbReference type="NCBI Taxonomy" id="1316150"/>
    <lineage>
        <taxon>Eukaryota</taxon>
        <taxon>Fungi</taxon>
        <taxon>Fungi incertae sedis</taxon>
        <taxon>Mucoromycota</taxon>
        <taxon>Glomeromycotina</taxon>
        <taxon>Glomeromycetes</taxon>
        <taxon>Diversisporales</taxon>
        <taxon>Gigasporaceae</taxon>
        <taxon>Dentiscutata</taxon>
    </lineage>
</organism>
<evidence type="ECO:0000313" key="2">
    <source>
        <dbReference type="Proteomes" id="UP000789702"/>
    </source>
</evidence>
<accession>A0ACA9NJQ1</accession>
<dbReference type="Proteomes" id="UP000789702">
    <property type="component" value="Unassembled WGS sequence"/>
</dbReference>
<comment type="caution">
    <text evidence="1">The sequence shown here is derived from an EMBL/GenBank/DDBJ whole genome shotgun (WGS) entry which is preliminary data.</text>
</comment>
<sequence>MASRRNISDSFEILRLRNSLTRKEMVISRPNVYFDIFPLLQPIGIGYQAKINELLF</sequence>
<evidence type="ECO:0000313" key="1">
    <source>
        <dbReference type="EMBL" id="CAG8659415.1"/>
    </source>
</evidence>
<protein>
    <submittedName>
        <fullName evidence="1">10967_t:CDS:1</fullName>
    </submittedName>
</protein>
<dbReference type="EMBL" id="CAJVPU010017438">
    <property type="protein sequence ID" value="CAG8659415.1"/>
    <property type="molecule type" value="Genomic_DNA"/>
</dbReference>